<feature type="compositionally biased region" description="Polar residues" evidence="1">
    <location>
        <begin position="302"/>
        <end position="319"/>
    </location>
</feature>
<comment type="caution">
    <text evidence="3">The sequence shown here is derived from an EMBL/GenBank/DDBJ whole genome shotgun (WGS) entry which is preliminary data.</text>
</comment>
<dbReference type="AlphaFoldDB" id="A0A9D2E7D6"/>
<dbReference type="Gene3D" id="2.60.120.890">
    <property type="entry name" value="BT2081, beta-jelly-roll domain"/>
    <property type="match status" value="1"/>
</dbReference>
<feature type="domain" description="Putative carbohydrate metabolism" evidence="2">
    <location>
        <begin position="373"/>
        <end position="632"/>
    </location>
</feature>
<organism evidence="3 4">
    <name type="scientific">Candidatus Bacteroides merdigallinarum</name>
    <dbReference type="NCBI Taxonomy" id="2838473"/>
    <lineage>
        <taxon>Bacteria</taxon>
        <taxon>Pseudomonadati</taxon>
        <taxon>Bacteroidota</taxon>
        <taxon>Bacteroidia</taxon>
        <taxon>Bacteroidales</taxon>
        <taxon>Bacteroidaceae</taxon>
        <taxon>Bacteroides</taxon>
    </lineage>
</organism>
<reference evidence="3" key="2">
    <citation type="submission" date="2021-04" db="EMBL/GenBank/DDBJ databases">
        <authorList>
            <person name="Gilroy R."/>
        </authorList>
    </citation>
    <scope>NUCLEOTIDE SEQUENCE</scope>
    <source>
        <strain evidence="3">ChiHjej9B8-1298</strain>
    </source>
</reference>
<dbReference type="InterPro" id="IPR027840">
    <property type="entry name" value="DUF4493"/>
</dbReference>
<name>A0A9D2E7D6_9BACE</name>
<sequence length="643" mass="70800">MKNIYFLILLCLLAACQNDDLSSDNIGYLRLQMGVNESTNTKAGEVYNPEQMAVQIIRTDGTVVEETSNFAAEWQGKQIALPVGTYTLQASSAGFDGQSSGFNKPYYAGQTEFVIEKGKEINATVTCTLANVKVTVNFDKSFQKYFKAATVTVGENETEEESAATDPSITPLVFEMGKEQGSGYFPAIDLQAKLELTNLQDETFSQTDAIRNVKPRDHYILNYSVGIGEGSINIDVDETRHTYTFNINISTTPKTSLAAPTVNAWGKLAYLEGSVISAVETLDTSLMKFQYRKKGDTEWADASTTTYDETPAQGTTPTTDEGDKTPKGTFKATLTGLTPETEYECRMVYADEEYSSETTSFTTESTTALYNGSFDDWHQYDGIWYAINANDATSNDGKFLNSYWDSGNPGAAMMSKNPTVSTQDTPTGQGQAAMLSSQFVGIFGVGKFAAGNIYTGHYCETIMNPMGARIRFGQEFTSRPTQLKGWYKYTRGTSIDQSQNDACKAELEQSGGDKCAIYIALADNVGFTDNNMRPAAFEINNSLSADDPANFKYKYTIDFSENNPNIVAYGTITDEEAKGTNGEWKEFTINLEYRDLTRKPKYIIVVASASKYGDYFTGSTGSVMYIDDFELVYDGQPVVKGQQ</sequence>
<accession>A0A9D2E7D6</accession>
<gene>
    <name evidence="3" type="ORF">H9814_00990</name>
</gene>
<evidence type="ECO:0000259" key="2">
    <source>
        <dbReference type="Pfam" id="PF13201"/>
    </source>
</evidence>
<protein>
    <submittedName>
        <fullName evidence="3">PCMD domain-containing protein</fullName>
    </submittedName>
</protein>
<dbReference type="PROSITE" id="PS51257">
    <property type="entry name" value="PROKAR_LIPOPROTEIN"/>
    <property type="match status" value="1"/>
</dbReference>
<dbReference type="EMBL" id="DXBX01000007">
    <property type="protein sequence ID" value="HIZ32111.1"/>
    <property type="molecule type" value="Genomic_DNA"/>
</dbReference>
<evidence type="ECO:0000256" key="1">
    <source>
        <dbReference type="SAM" id="MobiDB-lite"/>
    </source>
</evidence>
<reference evidence="3" key="1">
    <citation type="journal article" date="2021" name="PeerJ">
        <title>Extensive microbial diversity within the chicken gut microbiome revealed by metagenomics and culture.</title>
        <authorList>
            <person name="Gilroy R."/>
            <person name="Ravi A."/>
            <person name="Getino M."/>
            <person name="Pursley I."/>
            <person name="Horton D.L."/>
            <person name="Alikhan N.F."/>
            <person name="Baker D."/>
            <person name="Gharbi K."/>
            <person name="Hall N."/>
            <person name="Watson M."/>
            <person name="Adriaenssens E.M."/>
            <person name="Foster-Nyarko E."/>
            <person name="Jarju S."/>
            <person name="Secka A."/>
            <person name="Antonio M."/>
            <person name="Oren A."/>
            <person name="Chaudhuri R.R."/>
            <person name="La Ragione R."/>
            <person name="Hildebrand F."/>
            <person name="Pallen M.J."/>
        </authorList>
    </citation>
    <scope>NUCLEOTIDE SEQUENCE</scope>
    <source>
        <strain evidence="3">ChiHjej9B8-1298</strain>
    </source>
</reference>
<dbReference type="Pfam" id="PF13201">
    <property type="entry name" value="PCMD"/>
    <property type="match status" value="1"/>
</dbReference>
<dbReference type="Proteomes" id="UP000824028">
    <property type="component" value="Unassembled WGS sequence"/>
</dbReference>
<evidence type="ECO:0000313" key="3">
    <source>
        <dbReference type="EMBL" id="HIZ32111.1"/>
    </source>
</evidence>
<feature type="region of interest" description="Disordered" evidence="1">
    <location>
        <begin position="300"/>
        <end position="328"/>
    </location>
</feature>
<proteinExistence type="predicted"/>
<dbReference type="Pfam" id="PF14900">
    <property type="entry name" value="DUF4493"/>
    <property type="match status" value="1"/>
</dbReference>
<evidence type="ECO:0000313" key="4">
    <source>
        <dbReference type="Proteomes" id="UP000824028"/>
    </source>
</evidence>
<dbReference type="InterPro" id="IPR038653">
    <property type="entry name" value="Put_CMD_sf"/>
</dbReference>
<dbReference type="InterPro" id="IPR025112">
    <property type="entry name" value="PCMD"/>
</dbReference>